<keyword evidence="1" id="KW-0812">Transmembrane</keyword>
<dbReference type="OrthoDB" id="10015491at2759"/>
<name>F4WM98_ACREC</name>
<reference evidence="2" key="1">
    <citation type="submission" date="2011-02" db="EMBL/GenBank/DDBJ databases">
        <title>The genome of the leaf-cutting ant Acromyrmex echinatior suggests key adaptations to social evolution and fungus farming.</title>
        <authorList>
            <person name="Nygaard S."/>
            <person name="Zhang G."/>
        </authorList>
    </citation>
    <scope>NUCLEOTIDE SEQUENCE</scope>
</reference>
<evidence type="ECO:0000313" key="3">
    <source>
        <dbReference type="Proteomes" id="UP000007755"/>
    </source>
</evidence>
<accession>F4WM98</accession>
<dbReference type="InParanoid" id="F4WM98"/>
<protein>
    <submittedName>
        <fullName evidence="2">Uncharacterized protein</fullName>
    </submittedName>
</protein>
<keyword evidence="1" id="KW-1133">Transmembrane helix</keyword>
<keyword evidence="3" id="KW-1185">Reference proteome</keyword>
<dbReference type="AlphaFoldDB" id="F4WM98"/>
<dbReference type="Proteomes" id="UP000007755">
    <property type="component" value="Unassembled WGS sequence"/>
</dbReference>
<evidence type="ECO:0000256" key="1">
    <source>
        <dbReference type="SAM" id="Phobius"/>
    </source>
</evidence>
<keyword evidence="1" id="KW-0472">Membrane</keyword>
<proteinExistence type="predicted"/>
<sequence>MDQSILKIKSTISMTKGCSINVSLENTVQHPPLPPMSSGNIPNSLGLRLEAEPRHFANNGQVKIKCFAEVGSRIYEAERRVMKAYVNNQKLSADDMHATACSIHANIFVQLLTAILALVLLTTAVVSRVSLPTTQGVWSREARMDVRARRKEENPEKRIPQELHSTARKFRHRRENSLPMRHQRNSALITVLRCVANCIVSVKKIFVKENETLTIQVDTATIISQHIKKIMRTSYAQCGGNYEHTPTHRYTERYSTCVATVSPEYTFSSGIKLNFSSRTFATRRSRSKARKKVHDETKTVRSLRVGGTITSIKNLSLTRRYAGTKNHPKRSNTWKITRTKRVLQVTRLQERTYRCNKIEAELLHFVIAFQVRHIKVYLSHFFDITKYRSIKDEIIIILSTIARRLVNVISKLPNAFETIENYRNALHLDEVYGLEPLLFISFPPIDHPSERGTSLESITIRDAGTYS</sequence>
<evidence type="ECO:0000313" key="2">
    <source>
        <dbReference type="EMBL" id="EGI64742.1"/>
    </source>
</evidence>
<gene>
    <name evidence="2" type="ORF">G5I_06932</name>
</gene>
<dbReference type="EMBL" id="GL888217">
    <property type="protein sequence ID" value="EGI64742.1"/>
    <property type="molecule type" value="Genomic_DNA"/>
</dbReference>
<organism evidence="3">
    <name type="scientific">Acromyrmex echinatior</name>
    <name type="common">Panamanian leafcutter ant</name>
    <name type="synonym">Acromyrmex octospinosus echinatior</name>
    <dbReference type="NCBI Taxonomy" id="103372"/>
    <lineage>
        <taxon>Eukaryota</taxon>
        <taxon>Metazoa</taxon>
        <taxon>Ecdysozoa</taxon>
        <taxon>Arthropoda</taxon>
        <taxon>Hexapoda</taxon>
        <taxon>Insecta</taxon>
        <taxon>Pterygota</taxon>
        <taxon>Neoptera</taxon>
        <taxon>Endopterygota</taxon>
        <taxon>Hymenoptera</taxon>
        <taxon>Apocrita</taxon>
        <taxon>Aculeata</taxon>
        <taxon>Formicoidea</taxon>
        <taxon>Formicidae</taxon>
        <taxon>Myrmicinae</taxon>
        <taxon>Acromyrmex</taxon>
    </lineage>
</organism>
<feature type="transmembrane region" description="Helical" evidence="1">
    <location>
        <begin position="107"/>
        <end position="126"/>
    </location>
</feature>